<dbReference type="EMBL" id="LUUH01000005">
    <property type="protein sequence ID" value="OAI09309.1"/>
    <property type="molecule type" value="Genomic_DNA"/>
</dbReference>
<gene>
    <name evidence="1" type="ORF">A1353_24565</name>
</gene>
<name>A0A177MWP3_METMH</name>
<evidence type="ECO:0000313" key="2">
    <source>
        <dbReference type="Proteomes" id="UP000077763"/>
    </source>
</evidence>
<proteinExistence type="predicted"/>
<sequence>MCLNLKCERYKFETARSLLALWMGLTRYFQFYNEDQRQDCGKILRGDASIRSLAEELGQCHSAGV</sequence>
<dbReference type="AlphaFoldDB" id="A0A177MWP3"/>
<protein>
    <submittedName>
        <fullName evidence="1">Uncharacterized protein</fullName>
    </submittedName>
</protein>
<organism evidence="1 2">
    <name type="scientific">Methylomonas methanica</name>
    <dbReference type="NCBI Taxonomy" id="421"/>
    <lineage>
        <taxon>Bacteria</taxon>
        <taxon>Pseudomonadati</taxon>
        <taxon>Pseudomonadota</taxon>
        <taxon>Gammaproteobacteria</taxon>
        <taxon>Methylococcales</taxon>
        <taxon>Methylococcaceae</taxon>
        <taxon>Methylomonas</taxon>
    </lineage>
</organism>
<comment type="caution">
    <text evidence="1">The sequence shown here is derived from an EMBL/GenBank/DDBJ whole genome shotgun (WGS) entry which is preliminary data.</text>
</comment>
<accession>A0A177MWP3</accession>
<reference evidence="1 2" key="1">
    <citation type="submission" date="2016-03" db="EMBL/GenBank/DDBJ databases">
        <authorList>
            <person name="Ploux O."/>
        </authorList>
    </citation>
    <scope>NUCLEOTIDE SEQUENCE [LARGE SCALE GENOMIC DNA]</scope>
    <source>
        <strain evidence="1 2">R-45371</strain>
    </source>
</reference>
<dbReference type="Proteomes" id="UP000077763">
    <property type="component" value="Unassembled WGS sequence"/>
</dbReference>
<evidence type="ECO:0000313" key="1">
    <source>
        <dbReference type="EMBL" id="OAI09309.1"/>
    </source>
</evidence>